<dbReference type="AlphaFoldDB" id="A0A8T0EAH1"/>
<evidence type="ECO:0000313" key="3">
    <source>
        <dbReference type="Proteomes" id="UP000807504"/>
    </source>
</evidence>
<organism evidence="2 3">
    <name type="scientific">Argiope bruennichi</name>
    <name type="common">Wasp spider</name>
    <name type="synonym">Aranea bruennichi</name>
    <dbReference type="NCBI Taxonomy" id="94029"/>
    <lineage>
        <taxon>Eukaryota</taxon>
        <taxon>Metazoa</taxon>
        <taxon>Ecdysozoa</taxon>
        <taxon>Arthropoda</taxon>
        <taxon>Chelicerata</taxon>
        <taxon>Arachnida</taxon>
        <taxon>Araneae</taxon>
        <taxon>Araneomorphae</taxon>
        <taxon>Entelegynae</taxon>
        <taxon>Araneoidea</taxon>
        <taxon>Araneidae</taxon>
        <taxon>Argiope</taxon>
    </lineage>
</organism>
<evidence type="ECO:0000256" key="1">
    <source>
        <dbReference type="SAM" id="MobiDB-lite"/>
    </source>
</evidence>
<keyword evidence="3" id="KW-1185">Reference proteome</keyword>
<comment type="caution">
    <text evidence="2">The sequence shown here is derived from an EMBL/GenBank/DDBJ whole genome shotgun (WGS) entry which is preliminary data.</text>
</comment>
<dbReference type="Proteomes" id="UP000807504">
    <property type="component" value="Unassembled WGS sequence"/>
</dbReference>
<name>A0A8T0EAH1_ARGBR</name>
<reference evidence="2" key="2">
    <citation type="submission" date="2020-06" db="EMBL/GenBank/DDBJ databases">
        <authorList>
            <person name="Sheffer M."/>
        </authorList>
    </citation>
    <scope>NUCLEOTIDE SEQUENCE</scope>
</reference>
<evidence type="ECO:0000313" key="2">
    <source>
        <dbReference type="EMBL" id="KAF8770006.1"/>
    </source>
</evidence>
<dbReference type="EMBL" id="JABXBU010002228">
    <property type="protein sequence ID" value="KAF8770006.1"/>
    <property type="molecule type" value="Genomic_DNA"/>
</dbReference>
<gene>
    <name evidence="2" type="ORF">HNY73_017582</name>
</gene>
<accession>A0A8T0EAH1</accession>
<feature type="region of interest" description="Disordered" evidence="1">
    <location>
        <begin position="46"/>
        <end position="88"/>
    </location>
</feature>
<proteinExistence type="predicted"/>
<feature type="compositionally biased region" description="Basic and acidic residues" evidence="1">
    <location>
        <begin position="64"/>
        <end position="88"/>
    </location>
</feature>
<reference evidence="2" key="1">
    <citation type="journal article" date="2020" name="bioRxiv">
        <title>Chromosome-level reference genome of the European wasp spider Argiope bruennichi: a resource for studies on range expansion and evolutionary adaptation.</title>
        <authorList>
            <person name="Sheffer M.M."/>
            <person name="Hoppe A."/>
            <person name="Krehenwinkel H."/>
            <person name="Uhl G."/>
            <person name="Kuss A.W."/>
            <person name="Jensen L."/>
            <person name="Jensen C."/>
            <person name="Gillespie R.G."/>
            <person name="Hoff K.J."/>
            <person name="Prost S."/>
        </authorList>
    </citation>
    <scope>NUCLEOTIDE SEQUENCE</scope>
</reference>
<feature type="compositionally biased region" description="Basic and acidic residues" evidence="1">
    <location>
        <begin position="46"/>
        <end position="55"/>
    </location>
</feature>
<sequence length="109" mass="13086">MDKICIPRWPLESAKKFILFERVFRHMKMGFFLKSPDGHRRDMMTEEAWSRRDDESGTAEMTESLEKSCKTEMTKRDSKSGTTELTERDSTFSNCARWKLWNHRNSRMR</sequence>
<protein>
    <submittedName>
        <fullName evidence="2">Uncharacterized protein</fullName>
    </submittedName>
</protein>